<dbReference type="CDD" id="cd05280">
    <property type="entry name" value="MDR_yhdh_yhfp"/>
    <property type="match status" value="1"/>
</dbReference>
<dbReference type="Proteomes" id="UP000195043">
    <property type="component" value="Unassembled WGS sequence"/>
</dbReference>
<organism evidence="2 3">
    <name type="scientific">Candidatus Enterococcus testudinis</name>
    <dbReference type="NCBI Taxonomy" id="1834191"/>
    <lineage>
        <taxon>Bacteria</taxon>
        <taxon>Bacillati</taxon>
        <taxon>Bacillota</taxon>
        <taxon>Bacilli</taxon>
        <taxon>Lactobacillales</taxon>
        <taxon>Enterococcaceae</taxon>
        <taxon>Enterococcus</taxon>
    </lineage>
</organism>
<dbReference type="InterPro" id="IPR051397">
    <property type="entry name" value="Zn-ADH-like_protein"/>
</dbReference>
<dbReference type="NCBIfam" id="TIGR02823">
    <property type="entry name" value="oxido_YhdH"/>
    <property type="match status" value="1"/>
</dbReference>
<dbReference type="SUPFAM" id="SSF50129">
    <property type="entry name" value="GroES-like"/>
    <property type="match status" value="1"/>
</dbReference>
<dbReference type="GO" id="GO:0043957">
    <property type="term" value="F:acryloyl-CoA reductase (NADPH) activity"/>
    <property type="evidence" value="ECO:0007669"/>
    <property type="project" value="TreeGrafter"/>
</dbReference>
<dbReference type="PANTHER" id="PTHR43677:SF1">
    <property type="entry name" value="ACRYLYL-COA REDUCTASE ACUI-RELATED"/>
    <property type="match status" value="1"/>
</dbReference>
<dbReference type="SMART" id="SM00829">
    <property type="entry name" value="PKS_ER"/>
    <property type="match status" value="1"/>
</dbReference>
<reference evidence="2 3" key="1">
    <citation type="submission" date="2017-05" db="EMBL/GenBank/DDBJ databases">
        <title>The Genome Sequence of Enterococcus sp. 8G7_MSG3316.</title>
        <authorList>
            <consortium name="The Broad Institute Genomics Platform"/>
            <consortium name="The Broad Institute Genomic Center for Infectious Diseases"/>
            <person name="Earl A."/>
            <person name="Manson A."/>
            <person name="Schwartman J."/>
            <person name="Gilmore M."/>
            <person name="Abouelleil A."/>
            <person name="Cao P."/>
            <person name="Chapman S."/>
            <person name="Cusick C."/>
            <person name="Shea T."/>
            <person name="Young S."/>
            <person name="Neafsey D."/>
            <person name="Nusbaum C."/>
            <person name="Birren B."/>
        </authorList>
    </citation>
    <scope>NUCLEOTIDE SEQUENCE [LARGE SCALE GENOMIC DNA]</scope>
    <source>
        <strain evidence="2 3">8G7_MSG3316</strain>
    </source>
</reference>
<evidence type="ECO:0000313" key="3">
    <source>
        <dbReference type="Proteomes" id="UP000195043"/>
    </source>
</evidence>
<dbReference type="InterPro" id="IPR013149">
    <property type="entry name" value="ADH-like_C"/>
</dbReference>
<dbReference type="Gene3D" id="3.90.180.10">
    <property type="entry name" value="Medium-chain alcohol dehydrogenases, catalytic domain"/>
    <property type="match status" value="1"/>
</dbReference>
<protein>
    <recommendedName>
        <fullName evidence="1">Enoyl reductase (ER) domain-containing protein</fullName>
    </recommendedName>
</protein>
<name>A0A242A8P9_9ENTE</name>
<dbReference type="STRING" id="1834191.A5886_002508"/>
<evidence type="ECO:0000259" key="1">
    <source>
        <dbReference type="SMART" id="SM00829"/>
    </source>
</evidence>
<keyword evidence="3" id="KW-1185">Reference proteome</keyword>
<evidence type="ECO:0000313" key="2">
    <source>
        <dbReference type="EMBL" id="OTN77408.1"/>
    </source>
</evidence>
<sequence>MTSFSVFRVTNEPAFTAAITTTTLNDLPEGDVLIRVAYSDVNYKDALAAKENGGVIRSYPMTPGIDLAGEVVESQSAAFVPGDQVLLTGYGLGVSHPGGYSHYQRVPAEWLIKRPAALSAKDSMIYGTAGFTAALAVQALEDLHLEKSAAILVTGASGGVGSVSIALLKKLGYQNIIALSRKKDAQWLIDLGAETIMTPDEVVPEKIKPLAKQQFSAVIDTVGGDLISALLPQITYGGGAFLCGNAGGIKMETTVLPFILRGIRVVGIDSVNVSHEVRTALWDKLAGDWSVTDQLHTQSITLDQLPTTLAALIAGTHQGRTIVEVAAKA</sequence>
<dbReference type="Pfam" id="PF00107">
    <property type="entry name" value="ADH_zinc_N"/>
    <property type="match status" value="1"/>
</dbReference>
<dbReference type="InterPro" id="IPR014188">
    <property type="entry name" value="Acrylyl-CoA_reductase_AcuI"/>
</dbReference>
<dbReference type="PANTHER" id="PTHR43677">
    <property type="entry name" value="SHORT-CHAIN DEHYDROGENASE/REDUCTASE"/>
    <property type="match status" value="1"/>
</dbReference>
<proteinExistence type="predicted"/>
<dbReference type="Gene3D" id="3.40.50.720">
    <property type="entry name" value="NAD(P)-binding Rossmann-like Domain"/>
    <property type="match status" value="1"/>
</dbReference>
<dbReference type="InterPro" id="IPR011032">
    <property type="entry name" value="GroES-like_sf"/>
</dbReference>
<dbReference type="InterPro" id="IPR036291">
    <property type="entry name" value="NAD(P)-bd_dom_sf"/>
</dbReference>
<dbReference type="EMBL" id="NGKU01000001">
    <property type="protein sequence ID" value="OTN77408.1"/>
    <property type="molecule type" value="Genomic_DNA"/>
</dbReference>
<dbReference type="RefSeq" id="WP_086275437.1">
    <property type="nucleotide sequence ID" value="NZ_NGKU01000001.1"/>
</dbReference>
<dbReference type="SUPFAM" id="SSF51735">
    <property type="entry name" value="NAD(P)-binding Rossmann-fold domains"/>
    <property type="match status" value="1"/>
</dbReference>
<feature type="domain" description="Enoyl reductase (ER)" evidence="1">
    <location>
        <begin position="17"/>
        <end position="323"/>
    </location>
</feature>
<comment type="caution">
    <text evidence="2">The sequence shown here is derived from an EMBL/GenBank/DDBJ whole genome shotgun (WGS) entry which is preliminary data.</text>
</comment>
<dbReference type="InterPro" id="IPR020843">
    <property type="entry name" value="ER"/>
</dbReference>
<gene>
    <name evidence="2" type="ORF">A5886_002508</name>
</gene>
<dbReference type="AlphaFoldDB" id="A0A242A8P9"/>
<accession>A0A242A8P9</accession>
<dbReference type="InterPro" id="IPR013154">
    <property type="entry name" value="ADH-like_N"/>
</dbReference>
<dbReference type="OrthoDB" id="9782155at2"/>
<dbReference type="Pfam" id="PF08240">
    <property type="entry name" value="ADH_N"/>
    <property type="match status" value="1"/>
</dbReference>